<accession>A0A2K9P5Q9</accession>
<dbReference type="RefSeq" id="WP_102366240.1">
    <property type="nucleotide sequence ID" value="NZ_CP020991.1"/>
</dbReference>
<proteinExistence type="predicted"/>
<keyword evidence="1" id="KW-1133">Transmembrane helix</keyword>
<gene>
    <name evidence="2" type="ORF">B9O19_01951</name>
</gene>
<evidence type="ECO:0000256" key="1">
    <source>
        <dbReference type="SAM" id="Phobius"/>
    </source>
</evidence>
<keyword evidence="1" id="KW-0472">Membrane</keyword>
<evidence type="ECO:0000313" key="3">
    <source>
        <dbReference type="Proteomes" id="UP000235589"/>
    </source>
</evidence>
<sequence>MKNKFFIIIFAVLAIISVFIIFIASKQNVPIKTAEIVQNGKVIETIDLNDVDNPYDINIDDGNGGFNTVHIEKDEISISDANCPDRLCVKQGKIKNSVYPIVCLPHKLVVKIKTENDDSVIDAVTGK</sequence>
<dbReference type="GeneID" id="98063329"/>
<name>A0A2K9P5Q9_9FIRM</name>
<dbReference type="EMBL" id="CP020991">
    <property type="protein sequence ID" value="AUO20098.1"/>
    <property type="molecule type" value="Genomic_DNA"/>
</dbReference>
<dbReference type="AlphaFoldDB" id="A0A2K9P5Q9"/>
<dbReference type="Gene3D" id="2.60.320.10">
    <property type="entry name" value="N-utilization substance G protein NusG, insert domain"/>
    <property type="match status" value="1"/>
</dbReference>
<dbReference type="Proteomes" id="UP000235589">
    <property type="component" value="Chromosome"/>
</dbReference>
<dbReference type="InterPro" id="IPR038690">
    <property type="entry name" value="NusG_2_sf"/>
</dbReference>
<reference evidence="2 3" key="1">
    <citation type="submission" date="2017-04" db="EMBL/GenBank/DDBJ databases">
        <title>Monoglobus pectinilyticus 14 draft genome.</title>
        <authorList>
            <person name="Kim C."/>
            <person name="Rosendale D.I."/>
            <person name="Kelly W.J."/>
            <person name="Tannock G.W."/>
            <person name="Patchett M.L."/>
            <person name="Jordens J.Z."/>
        </authorList>
    </citation>
    <scope>NUCLEOTIDE SEQUENCE [LARGE SCALE GENOMIC DNA]</scope>
    <source>
        <strain evidence="2 3">14</strain>
    </source>
</reference>
<feature type="transmembrane region" description="Helical" evidence="1">
    <location>
        <begin position="6"/>
        <end position="24"/>
    </location>
</feature>
<evidence type="ECO:0000313" key="2">
    <source>
        <dbReference type="EMBL" id="AUO20098.1"/>
    </source>
</evidence>
<organism evidence="2 3">
    <name type="scientific">Monoglobus pectinilyticus</name>
    <dbReference type="NCBI Taxonomy" id="1981510"/>
    <lineage>
        <taxon>Bacteria</taxon>
        <taxon>Bacillati</taxon>
        <taxon>Bacillota</taxon>
        <taxon>Clostridia</taxon>
        <taxon>Monoglobales</taxon>
        <taxon>Monoglobaceae</taxon>
        <taxon>Monoglobus</taxon>
    </lineage>
</organism>
<keyword evidence="3" id="KW-1185">Reference proteome</keyword>
<keyword evidence="1" id="KW-0812">Transmembrane</keyword>
<dbReference type="OrthoDB" id="47603at2"/>
<dbReference type="KEGG" id="mpec:B9O19_01951"/>
<protein>
    <submittedName>
        <fullName evidence="2">Uncharacterized protein</fullName>
    </submittedName>
</protein>
<dbReference type="Pfam" id="PF07009">
    <property type="entry name" value="NusG_II"/>
    <property type="match status" value="1"/>
</dbReference>